<proteinExistence type="predicted"/>
<dbReference type="EMBL" id="LRGB01001548">
    <property type="protein sequence ID" value="KZS11812.1"/>
    <property type="molecule type" value="Genomic_DNA"/>
</dbReference>
<keyword evidence="2" id="KW-1185">Reference proteome</keyword>
<organism evidence="1 2">
    <name type="scientific">Daphnia magna</name>
    <dbReference type="NCBI Taxonomy" id="35525"/>
    <lineage>
        <taxon>Eukaryota</taxon>
        <taxon>Metazoa</taxon>
        <taxon>Ecdysozoa</taxon>
        <taxon>Arthropoda</taxon>
        <taxon>Crustacea</taxon>
        <taxon>Branchiopoda</taxon>
        <taxon>Diplostraca</taxon>
        <taxon>Cladocera</taxon>
        <taxon>Anomopoda</taxon>
        <taxon>Daphniidae</taxon>
        <taxon>Daphnia</taxon>
    </lineage>
</organism>
<reference evidence="1 2" key="1">
    <citation type="submission" date="2016-03" db="EMBL/GenBank/DDBJ databases">
        <title>EvidentialGene: Evidence-directed Construction of Genes on Genomes.</title>
        <authorList>
            <person name="Gilbert D.G."/>
            <person name="Choi J.-H."/>
            <person name="Mockaitis K."/>
            <person name="Colbourne J."/>
            <person name="Pfrender M."/>
        </authorList>
    </citation>
    <scope>NUCLEOTIDE SEQUENCE [LARGE SCALE GENOMIC DNA]</scope>
    <source>
        <strain evidence="1 2">Xinb3</strain>
        <tissue evidence="1">Complete organism</tissue>
    </source>
</reference>
<comment type="caution">
    <text evidence="1">The sequence shown here is derived from an EMBL/GenBank/DDBJ whole genome shotgun (WGS) entry which is preliminary data.</text>
</comment>
<protein>
    <submittedName>
        <fullName evidence="1">Uncharacterized protein</fullName>
    </submittedName>
</protein>
<accession>A0A164UZ59</accession>
<dbReference type="AlphaFoldDB" id="A0A164UZ59"/>
<dbReference type="Proteomes" id="UP000076858">
    <property type="component" value="Unassembled WGS sequence"/>
</dbReference>
<evidence type="ECO:0000313" key="2">
    <source>
        <dbReference type="Proteomes" id="UP000076858"/>
    </source>
</evidence>
<evidence type="ECO:0000313" key="1">
    <source>
        <dbReference type="EMBL" id="KZS11812.1"/>
    </source>
</evidence>
<gene>
    <name evidence="1" type="ORF">APZ42_023415</name>
</gene>
<sequence length="93" mass="10653">MCVRYEDTVSIETVLSTPGRLFQFILQVEETFHIIADNSPFMELNSCSVTLLHLFCSLYIFNVGYSPEVNPSFLFIEYSVLEVVDDVSSRCRS</sequence>
<name>A0A164UZ59_9CRUS</name>